<comment type="function">
    <text evidence="7">Catalyzes the ATP-dependent conversion of 5-aminoimidazole ribonucleotide (AIR) and HCO(3)- to N5-carboxyaminoimidazole ribonucleotide (N5-CAIR).</text>
</comment>
<comment type="caution">
    <text evidence="9">The sequence shown here is derived from an EMBL/GenBank/DDBJ whole genome shotgun (WGS) entry which is preliminary data.</text>
</comment>
<dbReference type="Gene3D" id="3.30.470.20">
    <property type="entry name" value="ATP-grasp fold, B domain"/>
    <property type="match status" value="1"/>
</dbReference>
<sequence>MSKQHALPDQYPYPVARIGIIGGGQLGRMLVKSAKRLGCTCVVLDPTPGSPAGQVSGHQIVADSHDPEALQQLAQQVDVITFDIEDIDAGILEEIAAAGHQILPSASLLGDIQDKLRQKQLLTRLGIPTADFVEVDPSDAEPFARFGYPLVQKARRGGYDGRGVVVMQSAADAAQALPVPSLIERFVPAAKELAVIVVRGQDGEVRSYQPVEMCFRSGENILDMLLAPARISAETAAAARRLAVETVTGLEGVGIFGVELFLTEDAELLVNEVAPRTHNSGHYTIEACITDQFEQHLRAITGLPLGATDQLIPAAMINLLGEPGESGPPVIRGLRAALAIPGVSVHLYGKASTRPFRKMGHVTVLDADIESARRKAEQVRALIQIGSESETG</sequence>
<comment type="catalytic activity">
    <reaction evidence="6 7">
        <text>5-amino-1-(5-phospho-beta-D-ribosyl)imidazole + hydrogencarbonate + ATP = 5-carboxyamino-1-(5-phospho-D-ribosyl)imidazole + ADP + phosphate + 2 H(+)</text>
        <dbReference type="Rhea" id="RHEA:19317"/>
        <dbReference type="ChEBI" id="CHEBI:15378"/>
        <dbReference type="ChEBI" id="CHEBI:17544"/>
        <dbReference type="ChEBI" id="CHEBI:30616"/>
        <dbReference type="ChEBI" id="CHEBI:43474"/>
        <dbReference type="ChEBI" id="CHEBI:58730"/>
        <dbReference type="ChEBI" id="CHEBI:137981"/>
        <dbReference type="ChEBI" id="CHEBI:456216"/>
        <dbReference type="EC" id="6.3.4.18"/>
    </reaction>
</comment>
<dbReference type="InterPro" id="IPR011761">
    <property type="entry name" value="ATP-grasp"/>
</dbReference>
<dbReference type="NCBIfam" id="TIGR01161">
    <property type="entry name" value="purK"/>
    <property type="match status" value="1"/>
</dbReference>
<dbReference type="InterPro" id="IPR040686">
    <property type="entry name" value="PurK_C"/>
</dbReference>
<dbReference type="SUPFAM" id="SSF52440">
    <property type="entry name" value="PreATP-grasp domain"/>
    <property type="match status" value="1"/>
</dbReference>
<evidence type="ECO:0000313" key="9">
    <source>
        <dbReference type="EMBL" id="MBK1618248.1"/>
    </source>
</evidence>
<dbReference type="GO" id="GO:0005829">
    <property type="term" value="C:cytosol"/>
    <property type="evidence" value="ECO:0007669"/>
    <property type="project" value="TreeGrafter"/>
</dbReference>
<dbReference type="InterPro" id="IPR005875">
    <property type="entry name" value="PurK"/>
</dbReference>
<dbReference type="Pfam" id="PF02222">
    <property type="entry name" value="ATP-grasp"/>
    <property type="match status" value="1"/>
</dbReference>
<comment type="similarity">
    <text evidence="6 7">Belongs to the PurK/PurT family.</text>
</comment>
<evidence type="ECO:0000313" key="10">
    <source>
        <dbReference type="Proteomes" id="UP001138768"/>
    </source>
</evidence>
<dbReference type="SUPFAM" id="SSF51246">
    <property type="entry name" value="Rudiment single hybrid motif"/>
    <property type="match status" value="1"/>
</dbReference>
<dbReference type="GO" id="GO:0034028">
    <property type="term" value="F:5-(carboxyamino)imidazole ribonucleotide synthase activity"/>
    <property type="evidence" value="ECO:0007669"/>
    <property type="project" value="UniProtKB-UniRule"/>
</dbReference>
<dbReference type="InterPro" id="IPR013815">
    <property type="entry name" value="ATP_grasp_subdomain_1"/>
</dbReference>
<dbReference type="AlphaFoldDB" id="A0A9X0W767"/>
<evidence type="ECO:0000259" key="8">
    <source>
        <dbReference type="PROSITE" id="PS50975"/>
    </source>
</evidence>
<comment type="function">
    <text evidence="6">Catalyzes the ATP-dependent conversion of 5-aminoimidazole ribonucleotide (AIR) and HCO(3)(-) to N5-carboxyaminoimidazole ribonucleotide (N5-CAIR).</text>
</comment>
<dbReference type="EC" id="6.3.4.18" evidence="6 7"/>
<evidence type="ECO:0000256" key="5">
    <source>
        <dbReference type="ARBA" id="ARBA00023239"/>
    </source>
</evidence>
<dbReference type="HAMAP" id="MF_01928">
    <property type="entry name" value="PurK"/>
    <property type="match status" value="1"/>
</dbReference>
<evidence type="ECO:0000256" key="4">
    <source>
        <dbReference type="ARBA" id="ARBA00022840"/>
    </source>
</evidence>
<comment type="subunit">
    <text evidence="6 7">Homodimer.</text>
</comment>
<accession>A0A9X0W767</accession>
<keyword evidence="5" id="KW-0456">Lyase</keyword>
<dbReference type="Gene3D" id="3.30.1490.20">
    <property type="entry name" value="ATP-grasp fold, A domain"/>
    <property type="match status" value="1"/>
</dbReference>
<dbReference type="Gene3D" id="3.40.50.20">
    <property type="match status" value="1"/>
</dbReference>
<comment type="pathway">
    <text evidence="6 7">Purine metabolism; IMP biosynthesis via de novo pathway; 5-amino-1-(5-phospho-D-ribosyl)imidazole-4-carboxylate from 5-amino-1-(5-phospho-D-ribosyl)imidazole (N5-CAIR route): step 1/2.</text>
</comment>
<keyword evidence="10" id="KW-1185">Reference proteome</keyword>
<dbReference type="InterPro" id="IPR011054">
    <property type="entry name" value="Rudment_hybrid_motif"/>
</dbReference>
<feature type="domain" description="ATP-grasp" evidence="8">
    <location>
        <begin position="119"/>
        <end position="301"/>
    </location>
</feature>
<evidence type="ECO:0000256" key="3">
    <source>
        <dbReference type="ARBA" id="ARBA00022793"/>
    </source>
</evidence>
<keyword evidence="1 6" id="KW-0547">Nucleotide-binding</keyword>
<evidence type="ECO:0000256" key="6">
    <source>
        <dbReference type="HAMAP-Rule" id="MF_01928"/>
    </source>
</evidence>
<keyword evidence="6 7" id="KW-0436">Ligase</keyword>
<keyword evidence="4 6" id="KW-0067">ATP-binding</keyword>
<dbReference type="SUPFAM" id="SSF56059">
    <property type="entry name" value="Glutathione synthetase ATP-binding domain-like"/>
    <property type="match status" value="1"/>
</dbReference>
<gene>
    <name evidence="6 7" type="primary">purK</name>
    <name evidence="9" type="ORF">CKO42_07295</name>
</gene>
<dbReference type="InterPro" id="IPR016185">
    <property type="entry name" value="PreATP-grasp_dom_sf"/>
</dbReference>
<dbReference type="GO" id="GO:0046872">
    <property type="term" value="F:metal ion binding"/>
    <property type="evidence" value="ECO:0007669"/>
    <property type="project" value="InterPro"/>
</dbReference>
<dbReference type="InterPro" id="IPR054350">
    <property type="entry name" value="PurT/PurK_preATP-grasp"/>
</dbReference>
<dbReference type="RefSeq" id="WP_200241203.1">
    <property type="nucleotide sequence ID" value="NZ_NRRY01000008.1"/>
</dbReference>
<feature type="binding site" evidence="6">
    <location>
        <begin position="184"/>
        <end position="187"/>
    </location>
    <ligand>
        <name>ATP</name>
        <dbReference type="ChEBI" id="CHEBI:30616"/>
    </ligand>
</feature>
<feature type="binding site" evidence="6">
    <location>
        <begin position="271"/>
        <end position="272"/>
    </location>
    <ligand>
        <name>ATP</name>
        <dbReference type="ChEBI" id="CHEBI:30616"/>
    </ligand>
</feature>
<name>A0A9X0W767_9GAMM</name>
<dbReference type="PROSITE" id="PS50975">
    <property type="entry name" value="ATP_GRASP"/>
    <property type="match status" value="1"/>
</dbReference>
<dbReference type="Pfam" id="PF17769">
    <property type="entry name" value="PurK_C"/>
    <property type="match status" value="1"/>
</dbReference>
<dbReference type="InterPro" id="IPR003135">
    <property type="entry name" value="ATP-grasp_carboxylate-amine"/>
</dbReference>
<dbReference type="PANTHER" id="PTHR11609:SF5">
    <property type="entry name" value="PHOSPHORIBOSYLAMINOIMIDAZOLE CARBOXYLASE"/>
    <property type="match status" value="1"/>
</dbReference>
<evidence type="ECO:0000256" key="2">
    <source>
        <dbReference type="ARBA" id="ARBA00022755"/>
    </source>
</evidence>
<organism evidence="9 10">
    <name type="scientific">Lamprobacter modestohalophilus</name>
    <dbReference type="NCBI Taxonomy" id="1064514"/>
    <lineage>
        <taxon>Bacteria</taxon>
        <taxon>Pseudomonadati</taxon>
        <taxon>Pseudomonadota</taxon>
        <taxon>Gammaproteobacteria</taxon>
        <taxon>Chromatiales</taxon>
        <taxon>Chromatiaceae</taxon>
        <taxon>Lamprobacter</taxon>
    </lineage>
</organism>
<keyword evidence="3" id="KW-0210">Decarboxylase</keyword>
<dbReference type="FunFam" id="3.30.470.20:FF:000037">
    <property type="entry name" value="Phosphoribosylaminoimidazole carboxylase, chloroplastic"/>
    <property type="match status" value="1"/>
</dbReference>
<dbReference type="Pfam" id="PF22660">
    <property type="entry name" value="RS_preATP-grasp-like"/>
    <property type="match status" value="1"/>
</dbReference>
<proteinExistence type="inferred from homology"/>
<reference evidence="9 10" key="1">
    <citation type="journal article" date="2020" name="Microorganisms">
        <title>Osmotic Adaptation and Compatible Solute Biosynthesis of Phototrophic Bacteria as Revealed from Genome Analyses.</title>
        <authorList>
            <person name="Imhoff J.F."/>
            <person name="Rahn T."/>
            <person name="Kunzel S."/>
            <person name="Keller A."/>
            <person name="Neulinger S.C."/>
        </authorList>
    </citation>
    <scope>NUCLEOTIDE SEQUENCE [LARGE SCALE GENOMIC DNA]</scope>
    <source>
        <strain evidence="9 10">DSM 25653</strain>
    </source>
</reference>
<protein>
    <recommendedName>
        <fullName evidence="6 7">N5-carboxyaminoimidazole ribonucleotide synthase</fullName>
        <shortName evidence="6 7">N5-CAIR synthase</shortName>
        <ecNumber evidence="6 7">6.3.4.18</ecNumber>
    </recommendedName>
    <alternativeName>
        <fullName evidence="6 7">5-(carboxyamino)imidazole ribonucleotide synthetase</fullName>
    </alternativeName>
</protein>
<dbReference type="EMBL" id="NRRY01000008">
    <property type="protein sequence ID" value="MBK1618248.1"/>
    <property type="molecule type" value="Genomic_DNA"/>
</dbReference>
<evidence type="ECO:0000256" key="7">
    <source>
        <dbReference type="RuleBase" id="RU361200"/>
    </source>
</evidence>
<feature type="binding site" evidence="6">
    <location>
        <position position="115"/>
    </location>
    <ligand>
        <name>ATP</name>
        <dbReference type="ChEBI" id="CHEBI:30616"/>
    </ligand>
</feature>
<dbReference type="GO" id="GO:0004638">
    <property type="term" value="F:phosphoribosylaminoimidazole carboxylase activity"/>
    <property type="evidence" value="ECO:0007669"/>
    <property type="project" value="InterPro"/>
</dbReference>
<evidence type="ECO:0000256" key="1">
    <source>
        <dbReference type="ARBA" id="ARBA00022741"/>
    </source>
</evidence>
<dbReference type="Proteomes" id="UP001138768">
    <property type="component" value="Unassembled WGS sequence"/>
</dbReference>
<feature type="binding site" evidence="6">
    <location>
        <position position="192"/>
    </location>
    <ligand>
        <name>ATP</name>
        <dbReference type="ChEBI" id="CHEBI:30616"/>
    </ligand>
</feature>
<comment type="caution">
    <text evidence="6">Lacks conserved residue(s) required for the propagation of feature annotation.</text>
</comment>
<dbReference type="GO" id="GO:0005524">
    <property type="term" value="F:ATP binding"/>
    <property type="evidence" value="ECO:0007669"/>
    <property type="project" value="UniProtKB-UniRule"/>
</dbReference>
<keyword evidence="2 6" id="KW-0658">Purine biosynthesis</keyword>
<dbReference type="NCBIfam" id="NF004679">
    <property type="entry name" value="PRK06019.1-5"/>
    <property type="match status" value="1"/>
</dbReference>
<dbReference type="GO" id="GO:0006189">
    <property type="term" value="P:'de novo' IMP biosynthetic process"/>
    <property type="evidence" value="ECO:0007669"/>
    <property type="project" value="UniProtKB-UniRule"/>
</dbReference>
<dbReference type="PANTHER" id="PTHR11609">
    <property type="entry name" value="PURINE BIOSYNTHESIS PROTEIN 6/7, PUR6/7"/>
    <property type="match status" value="1"/>
</dbReference>
<feature type="binding site" evidence="6">
    <location>
        <position position="153"/>
    </location>
    <ligand>
        <name>ATP</name>
        <dbReference type="ChEBI" id="CHEBI:30616"/>
    </ligand>
</feature>